<dbReference type="AlphaFoldDB" id="A0A4Q8QEK7"/>
<proteinExistence type="predicted"/>
<evidence type="ECO:0000313" key="2">
    <source>
        <dbReference type="Proteomes" id="UP000291981"/>
    </source>
</evidence>
<gene>
    <name evidence="1" type="ORF">EW142_14600</name>
</gene>
<reference evidence="1 2" key="1">
    <citation type="submission" date="2019-02" db="EMBL/GenBank/DDBJ databases">
        <title>Draft genome sequence of Muricauda sp. 176CP4-71.</title>
        <authorList>
            <person name="Park J.-S."/>
        </authorList>
    </citation>
    <scope>NUCLEOTIDE SEQUENCE [LARGE SCALE GENOMIC DNA]</scope>
    <source>
        <strain evidence="1 2">176CP4-71</strain>
    </source>
</reference>
<accession>A0A4Q8QEK7</accession>
<dbReference type="OrthoDB" id="980645at2"/>
<dbReference type="EMBL" id="SGIU01000002">
    <property type="protein sequence ID" value="TAI48224.1"/>
    <property type="molecule type" value="Genomic_DNA"/>
</dbReference>
<comment type="caution">
    <text evidence="1">The sequence shown here is derived from an EMBL/GenBank/DDBJ whole genome shotgun (WGS) entry which is preliminary data.</text>
</comment>
<dbReference type="Proteomes" id="UP000291981">
    <property type="component" value="Unassembled WGS sequence"/>
</dbReference>
<evidence type="ECO:0000313" key="1">
    <source>
        <dbReference type="EMBL" id="TAI48224.1"/>
    </source>
</evidence>
<keyword evidence="2" id="KW-1185">Reference proteome</keyword>
<sequence>MARPVVPLMEYIVYEDYIAEFLCINKDNLELECHGKCYLMQKLTEQNDQKRQNLPKIVMEEYPIGFVDLQEFVTKEAGAPENKRNYDYLNPYTYLFTAGSFHPPNAIS</sequence>
<organism evidence="1 2">
    <name type="scientific">Flagellimonas allohymeniacidonis</name>
    <dbReference type="NCBI Taxonomy" id="2517819"/>
    <lineage>
        <taxon>Bacteria</taxon>
        <taxon>Pseudomonadati</taxon>
        <taxon>Bacteroidota</taxon>
        <taxon>Flavobacteriia</taxon>
        <taxon>Flavobacteriales</taxon>
        <taxon>Flavobacteriaceae</taxon>
        <taxon>Flagellimonas</taxon>
    </lineage>
</organism>
<name>A0A4Q8QEK7_9FLAO</name>
<protein>
    <submittedName>
        <fullName evidence="1">Uncharacterized protein</fullName>
    </submittedName>
</protein>